<accession>A0A090CIL3</accession>
<dbReference type="EMBL" id="FO904939">
    <property type="protein sequence ID" value="CDP27920.1"/>
    <property type="molecule type" value="Genomic_DNA"/>
</dbReference>
<evidence type="ECO:0000256" key="1">
    <source>
        <dbReference type="SAM" id="MobiDB-lite"/>
    </source>
</evidence>
<dbReference type="STRING" id="515849.A0A090CIL3"/>
<name>A0A090CIL3_PODAN</name>
<dbReference type="eggNOG" id="ENOG502SPDV">
    <property type="taxonomic scope" value="Eukaryota"/>
</dbReference>
<reference evidence="3 4" key="1">
    <citation type="journal article" date="2008" name="Genome Biol.">
        <title>The genome sequence of the model ascomycete fungus Podospora anserina.</title>
        <authorList>
            <person name="Espagne E."/>
            <person name="Lespinet O."/>
            <person name="Malagnac F."/>
            <person name="Da Silva C."/>
            <person name="Jaillon O."/>
            <person name="Porcel B.M."/>
            <person name="Couloux A."/>
            <person name="Aury J.-M."/>
            <person name="Segurens B."/>
            <person name="Poulain J."/>
            <person name="Anthouard V."/>
            <person name="Grossetete S."/>
            <person name="Khalili H."/>
            <person name="Coppin E."/>
            <person name="Dequard-Chablat M."/>
            <person name="Picard M."/>
            <person name="Contamine V."/>
            <person name="Arnaise S."/>
            <person name="Bourdais A."/>
            <person name="Berteaux-Lecellier V."/>
            <person name="Gautheret D."/>
            <person name="de Vries R.P."/>
            <person name="Battaglia E."/>
            <person name="Coutinho P.M."/>
            <person name="Danchin E.G.J."/>
            <person name="Henrissat B."/>
            <person name="El Khoury R."/>
            <person name="Sainsard-Chanet A."/>
            <person name="Boivin A."/>
            <person name="Pinan-Lucarre B."/>
            <person name="Sellem C.H."/>
            <person name="Debuchy R."/>
            <person name="Wincker P."/>
            <person name="Weissenbach J."/>
            <person name="Silar P."/>
        </authorList>
    </citation>
    <scope>NUCLEOTIDE SEQUENCE [LARGE SCALE GENOMIC DNA]</scope>
    <source>
        <strain evidence="4">S / ATCC MYA-4624 / DSM 980 / FGSC 10383</strain>
    </source>
</reference>
<protein>
    <submittedName>
        <fullName evidence="3">Heterokaryon incompatibility protein</fullName>
    </submittedName>
</protein>
<dbReference type="PANTHER" id="PTHR24148:SF81">
    <property type="entry name" value="HETEROKARYON INCOMPATIBILITY DOMAIN-CONTAINING PROTEIN"/>
    <property type="match status" value="1"/>
</dbReference>
<dbReference type="AlphaFoldDB" id="A0A090CIL3"/>
<dbReference type="PANTHER" id="PTHR24148">
    <property type="entry name" value="ANKYRIN REPEAT DOMAIN-CONTAINING PROTEIN 39 HOMOLOG-RELATED"/>
    <property type="match status" value="1"/>
</dbReference>
<feature type="region of interest" description="Disordered" evidence="1">
    <location>
        <begin position="39"/>
        <end position="59"/>
    </location>
</feature>
<reference evidence="4" key="2">
    <citation type="journal article" date="2014" name="Genetics">
        <title>Maintaining two mating types: Structure of the mating type locus and its role in heterokaryosis in Podospora anserina.</title>
        <authorList>
            <person name="Grognet P."/>
            <person name="Bidard F."/>
            <person name="Kuchly C."/>
            <person name="Tong L.C.H."/>
            <person name="Coppin E."/>
            <person name="Benkhali J.A."/>
            <person name="Couloux A."/>
            <person name="Wincker P."/>
            <person name="Debuchy R."/>
            <person name="Silar P."/>
        </authorList>
    </citation>
    <scope>GENOME REANNOTATION</scope>
    <source>
        <strain evidence="4">S / ATCC MYA-4624 / DSM 980 / FGSC 10383</strain>
    </source>
</reference>
<evidence type="ECO:0000313" key="3">
    <source>
        <dbReference type="EMBL" id="CDP27920.1"/>
    </source>
</evidence>
<dbReference type="Pfam" id="PF06985">
    <property type="entry name" value="HET"/>
    <property type="match status" value="1"/>
</dbReference>
<dbReference type="InterPro" id="IPR052895">
    <property type="entry name" value="HetReg/Transcr_Mod"/>
</dbReference>
<proteinExistence type="predicted"/>
<dbReference type="InterPro" id="IPR010730">
    <property type="entry name" value="HET"/>
</dbReference>
<dbReference type="InParanoid" id="A0A090CIL3"/>
<feature type="domain" description="Heterokaryon incompatibility" evidence="2">
    <location>
        <begin position="123"/>
        <end position="256"/>
    </location>
</feature>
<dbReference type="Proteomes" id="UP000001197">
    <property type="component" value="Chromosome 4"/>
</dbReference>
<evidence type="ECO:0000313" key="4">
    <source>
        <dbReference type="Proteomes" id="UP000001197"/>
    </source>
</evidence>
<organism evidence="3 4">
    <name type="scientific">Podospora anserina (strain S / ATCC MYA-4624 / DSM 980 / FGSC 10383)</name>
    <name type="common">Pleurage anserina</name>
    <dbReference type="NCBI Taxonomy" id="515849"/>
    <lineage>
        <taxon>Eukaryota</taxon>
        <taxon>Fungi</taxon>
        <taxon>Dikarya</taxon>
        <taxon>Ascomycota</taxon>
        <taxon>Pezizomycotina</taxon>
        <taxon>Sordariomycetes</taxon>
        <taxon>Sordariomycetidae</taxon>
        <taxon>Sordariales</taxon>
        <taxon>Podosporaceae</taxon>
        <taxon>Podospora</taxon>
        <taxon>Podospora anserina</taxon>
    </lineage>
</organism>
<evidence type="ECO:0000259" key="2">
    <source>
        <dbReference type="Pfam" id="PF06985"/>
    </source>
</evidence>
<sequence>MTRWHEPECLTPDISLDGVTLLPSCRSCDCAPDLERLLGEQKNRNPFPAPPPDEPKGKMDLYTREDEINNDGNDPDTSTNSSIYPGKLCYGEFRLACITSSPSHDQPVHLDLEIHSMDNCPEYETASYTWGGEEDDNTKKYPVFVGPYGDVSFQTRNWIRLMWIDAICINQEDAVERGSQVDRMGAIYRQCIQVVVYLGPDIAWLLPPGQHAKRRTLEPIDELRLKRDLNGLPVFGHETVCILCRRFFTRLWVVQEIPLASCVLMRVEILTFGMPGHRDKIMLTGWIHSSKQKAPG</sequence>
<keyword evidence="4" id="KW-1185">Reference proteome</keyword>